<dbReference type="GO" id="GO:0008270">
    <property type="term" value="F:zinc ion binding"/>
    <property type="evidence" value="ECO:0007669"/>
    <property type="project" value="InterPro"/>
</dbReference>
<dbReference type="AlphaFoldDB" id="A0A9D2L3W3"/>
<dbReference type="GO" id="GO:0004181">
    <property type="term" value="F:metallocarboxypeptidase activity"/>
    <property type="evidence" value="ECO:0007669"/>
    <property type="project" value="InterPro"/>
</dbReference>
<organism evidence="5 6">
    <name type="scientific">Candidatus Alistipes avicola</name>
    <dbReference type="NCBI Taxonomy" id="2838432"/>
    <lineage>
        <taxon>Bacteria</taxon>
        <taxon>Pseudomonadati</taxon>
        <taxon>Bacteroidota</taxon>
        <taxon>Bacteroidia</taxon>
        <taxon>Bacteroidales</taxon>
        <taxon>Rikenellaceae</taxon>
        <taxon>Alistipes</taxon>
    </lineage>
</organism>
<dbReference type="EMBL" id="DWYR01000009">
    <property type="protein sequence ID" value="HJA98530.1"/>
    <property type="molecule type" value="Genomic_DNA"/>
</dbReference>
<dbReference type="Pfam" id="PF00246">
    <property type="entry name" value="Peptidase_M14"/>
    <property type="match status" value="1"/>
</dbReference>
<dbReference type="PROSITE" id="PS52035">
    <property type="entry name" value="PEPTIDASE_M14"/>
    <property type="match status" value="1"/>
</dbReference>
<evidence type="ECO:0000256" key="3">
    <source>
        <dbReference type="SAM" id="SignalP"/>
    </source>
</evidence>
<name>A0A9D2L3W3_9BACT</name>
<evidence type="ECO:0000313" key="5">
    <source>
        <dbReference type="EMBL" id="HJA98530.1"/>
    </source>
</evidence>
<feature type="active site" description="Proton donor/acceptor" evidence="2">
    <location>
        <position position="368"/>
    </location>
</feature>
<dbReference type="Proteomes" id="UP000824259">
    <property type="component" value="Unassembled WGS sequence"/>
</dbReference>
<dbReference type="PANTHER" id="PTHR12756">
    <property type="entry name" value="CYTOSOLIC CARBOXYPEPTIDASE"/>
    <property type="match status" value="1"/>
</dbReference>
<dbReference type="Gene3D" id="3.40.630.10">
    <property type="entry name" value="Zn peptidases"/>
    <property type="match status" value="1"/>
</dbReference>
<dbReference type="InterPro" id="IPR000834">
    <property type="entry name" value="Peptidase_M14"/>
</dbReference>
<dbReference type="PANTHER" id="PTHR12756:SF11">
    <property type="entry name" value="CYTOSOLIC CARBOXYPEPTIDASE 1"/>
    <property type="match status" value="1"/>
</dbReference>
<evidence type="ECO:0000313" key="6">
    <source>
        <dbReference type="Proteomes" id="UP000824259"/>
    </source>
</evidence>
<dbReference type="InterPro" id="IPR050821">
    <property type="entry name" value="Cytosolic_carboxypeptidase"/>
</dbReference>
<evidence type="ECO:0000256" key="2">
    <source>
        <dbReference type="PROSITE-ProRule" id="PRU01379"/>
    </source>
</evidence>
<comment type="cofactor">
    <cofactor evidence="1">
        <name>Zn(2+)</name>
        <dbReference type="ChEBI" id="CHEBI:29105"/>
    </cofactor>
</comment>
<comment type="similarity">
    <text evidence="2">Belongs to the peptidase M14 family.</text>
</comment>
<proteinExistence type="inferred from homology"/>
<gene>
    <name evidence="5" type="ORF">H9779_02875</name>
</gene>
<sequence length="517" mass="60000">MKRFFFLWMLLLTWNEISAQVVVTADFDSGSVGKISCIDSMWLYYAPTDSVGICTIQLRSRIDPKNPVDPKVWPSSRWFHFRLTGVRNKVVFLHIPNTEMVRPFFSYDGIRYERFDAKENLMPQTIQAFFTRDTVYVAYFVPYTHARHLERLDAWSRSPFVVRDTIGCSGGGLPVEMITVTDPAVPDSVKKRIWMHARVHTSEAPASWHLEALVDELTGESPLAREMRRRAVFFIVPETNPDGVIGGYSRSTPEGVNLEIDWNRPDSLTTPEVLALKRTVGRLAADAPFDVALNLHAQSAPFVTYWIHSPESSSEALYRRKMLLSALTINHTPYYRPVDQRFSKLDPKYPEGWFWERFGERTLAITFETPYTYYNNDPEGRWVSPESLAELARSSLLALSDLLDLGGSERLFADTEQAKRRGEWSERRDDRLFWGDSYLVAERRNAKLIFFFERVPKGTYEIFRWIPGTVAKKFLRQENRWEPLGEVTQRRDGRLVWRYRARTQGEVLDAILLVRKS</sequence>
<reference evidence="5" key="2">
    <citation type="submission" date="2021-04" db="EMBL/GenBank/DDBJ databases">
        <authorList>
            <person name="Gilroy R."/>
        </authorList>
    </citation>
    <scope>NUCLEOTIDE SEQUENCE</scope>
    <source>
        <strain evidence="5">CHK169-11906</strain>
    </source>
</reference>
<comment type="caution">
    <text evidence="5">The sequence shown here is derived from an EMBL/GenBank/DDBJ whole genome shotgun (WGS) entry which is preliminary data.</text>
</comment>
<keyword evidence="3" id="KW-0732">Signal</keyword>
<evidence type="ECO:0000256" key="1">
    <source>
        <dbReference type="ARBA" id="ARBA00001947"/>
    </source>
</evidence>
<feature type="chain" id="PRO_5038645985" description="Peptidase M14 domain-containing protein" evidence="3">
    <location>
        <begin position="20"/>
        <end position="517"/>
    </location>
</feature>
<accession>A0A9D2L3W3</accession>
<evidence type="ECO:0000259" key="4">
    <source>
        <dbReference type="PROSITE" id="PS52035"/>
    </source>
</evidence>
<dbReference type="Gene3D" id="2.60.40.3120">
    <property type="match status" value="1"/>
</dbReference>
<feature type="domain" description="Peptidase M14" evidence="4">
    <location>
        <begin position="138"/>
        <end position="406"/>
    </location>
</feature>
<dbReference type="SUPFAM" id="SSF53187">
    <property type="entry name" value="Zn-dependent exopeptidases"/>
    <property type="match status" value="1"/>
</dbReference>
<reference evidence="5" key="1">
    <citation type="journal article" date="2021" name="PeerJ">
        <title>Extensive microbial diversity within the chicken gut microbiome revealed by metagenomics and culture.</title>
        <authorList>
            <person name="Gilroy R."/>
            <person name="Ravi A."/>
            <person name="Getino M."/>
            <person name="Pursley I."/>
            <person name="Horton D.L."/>
            <person name="Alikhan N.F."/>
            <person name="Baker D."/>
            <person name="Gharbi K."/>
            <person name="Hall N."/>
            <person name="Watson M."/>
            <person name="Adriaenssens E.M."/>
            <person name="Foster-Nyarko E."/>
            <person name="Jarju S."/>
            <person name="Secka A."/>
            <person name="Antonio M."/>
            <person name="Oren A."/>
            <person name="Chaudhuri R.R."/>
            <person name="La Ragione R."/>
            <person name="Hildebrand F."/>
            <person name="Pallen M.J."/>
        </authorList>
    </citation>
    <scope>NUCLEOTIDE SEQUENCE</scope>
    <source>
        <strain evidence="5">CHK169-11906</strain>
    </source>
</reference>
<feature type="signal peptide" evidence="3">
    <location>
        <begin position="1"/>
        <end position="19"/>
    </location>
</feature>
<protein>
    <recommendedName>
        <fullName evidence="4">Peptidase M14 domain-containing protein</fullName>
    </recommendedName>
</protein>
<dbReference type="GO" id="GO:0006508">
    <property type="term" value="P:proteolysis"/>
    <property type="evidence" value="ECO:0007669"/>
    <property type="project" value="InterPro"/>
</dbReference>